<gene>
    <name evidence="2" type="ORF">C2G38_2168527</name>
</gene>
<name>A0A397VWX7_9GLOM</name>
<comment type="caution">
    <text evidence="2">The sequence shown here is derived from an EMBL/GenBank/DDBJ whole genome shotgun (WGS) entry which is preliminary data.</text>
</comment>
<dbReference type="AlphaFoldDB" id="A0A397VWX7"/>
<organism evidence="2 3">
    <name type="scientific">Gigaspora rosea</name>
    <dbReference type="NCBI Taxonomy" id="44941"/>
    <lineage>
        <taxon>Eukaryota</taxon>
        <taxon>Fungi</taxon>
        <taxon>Fungi incertae sedis</taxon>
        <taxon>Mucoromycota</taxon>
        <taxon>Glomeromycotina</taxon>
        <taxon>Glomeromycetes</taxon>
        <taxon>Diversisporales</taxon>
        <taxon>Gigasporaceae</taxon>
        <taxon>Gigaspora</taxon>
    </lineage>
</organism>
<evidence type="ECO:0000313" key="2">
    <source>
        <dbReference type="EMBL" id="RIB24483.1"/>
    </source>
</evidence>
<keyword evidence="1" id="KW-0472">Membrane</keyword>
<evidence type="ECO:0000313" key="3">
    <source>
        <dbReference type="Proteomes" id="UP000266673"/>
    </source>
</evidence>
<reference evidence="2 3" key="1">
    <citation type="submission" date="2018-06" db="EMBL/GenBank/DDBJ databases">
        <title>Comparative genomics reveals the genomic features of Rhizophagus irregularis, R. cerebriforme, R. diaphanum and Gigaspora rosea, and their symbiotic lifestyle signature.</title>
        <authorList>
            <person name="Morin E."/>
            <person name="San Clemente H."/>
            <person name="Chen E.C.H."/>
            <person name="De La Providencia I."/>
            <person name="Hainaut M."/>
            <person name="Kuo A."/>
            <person name="Kohler A."/>
            <person name="Murat C."/>
            <person name="Tang N."/>
            <person name="Roy S."/>
            <person name="Loubradou J."/>
            <person name="Henrissat B."/>
            <person name="Grigoriev I.V."/>
            <person name="Corradi N."/>
            <person name="Roux C."/>
            <person name="Martin F.M."/>
        </authorList>
    </citation>
    <scope>NUCLEOTIDE SEQUENCE [LARGE SCALE GENOMIC DNA]</scope>
    <source>
        <strain evidence="2 3">DAOM 194757</strain>
    </source>
</reference>
<keyword evidence="1" id="KW-1133">Transmembrane helix</keyword>
<feature type="transmembrane region" description="Helical" evidence="1">
    <location>
        <begin position="37"/>
        <end position="59"/>
    </location>
</feature>
<evidence type="ECO:0000256" key="1">
    <source>
        <dbReference type="SAM" id="Phobius"/>
    </source>
</evidence>
<keyword evidence="1" id="KW-0812">Transmembrane</keyword>
<accession>A0A397VWX7</accession>
<dbReference type="Proteomes" id="UP000266673">
    <property type="component" value="Unassembled WGS sequence"/>
</dbReference>
<dbReference type="EMBL" id="QKWP01000215">
    <property type="protein sequence ID" value="RIB24483.1"/>
    <property type="molecule type" value="Genomic_DNA"/>
</dbReference>
<protein>
    <submittedName>
        <fullName evidence="2">Uncharacterized protein</fullName>
    </submittedName>
</protein>
<proteinExistence type="predicted"/>
<sequence length="143" mass="16556">MSLPDRTQRVACEQAITLRTVLDAMALTEVLKSFKDAVIIMSVSEYLTLTMAVPLYYRLFETLEEIKRKNNIIKNKYEDKYAPFPDPNTSRETAIQSTIMSRIYKRTCVNQQNELDAYLTQSVRRSYGPSKVETRQFGKSEVL</sequence>
<keyword evidence="3" id="KW-1185">Reference proteome</keyword>